<dbReference type="Pfam" id="PF04473">
    <property type="entry name" value="DUF553"/>
    <property type="match status" value="1"/>
</dbReference>
<accession>A0A1G9A6U9</accession>
<evidence type="ECO:0000313" key="3">
    <source>
        <dbReference type="EMBL" id="SDK23003.1"/>
    </source>
</evidence>
<keyword evidence="4" id="KW-1185">Reference proteome</keyword>
<dbReference type="AlphaFoldDB" id="A0A1G9A6U9"/>
<evidence type="ECO:0000259" key="2">
    <source>
        <dbReference type="Pfam" id="PF04473"/>
    </source>
</evidence>
<sequence>MKYLLLLLMAMPLQLLAKDIEVKNMNTEFFDSKYIVDSRNDFRIDKFNQALINHQQKKPEGWDKLVELVRNELGAYNQVAVANLLINQIPYTDNTDGSYMSPYIAFKRGGIVCKDYAVIKYLLLKDAGFPVEDMLFMVHDSLTEPDTGQAHVVLAIKISNQVFIANQYMKTTADKFYKSYGISKPSFSKQISKMGVDALLLHFPTDSFMTDESLMVVEDYTFKQRKLFSLINEKGAYQVAFHKAIGKGKV</sequence>
<feature type="signal peptide" evidence="1">
    <location>
        <begin position="1"/>
        <end position="17"/>
    </location>
</feature>
<gene>
    <name evidence="3" type="ORF">SAMN05192566_0719</name>
</gene>
<name>A0A1G9A6U9_9PROT</name>
<organism evidence="3 4">
    <name type="scientific">Methylophilus rhizosphaerae</name>
    <dbReference type="NCBI Taxonomy" id="492660"/>
    <lineage>
        <taxon>Bacteria</taxon>
        <taxon>Pseudomonadati</taxon>
        <taxon>Pseudomonadota</taxon>
        <taxon>Betaproteobacteria</taxon>
        <taxon>Nitrosomonadales</taxon>
        <taxon>Methylophilaceae</taxon>
        <taxon>Methylophilus</taxon>
    </lineage>
</organism>
<reference evidence="4" key="1">
    <citation type="submission" date="2016-10" db="EMBL/GenBank/DDBJ databases">
        <authorList>
            <person name="Varghese N."/>
            <person name="Submissions S."/>
        </authorList>
    </citation>
    <scope>NUCLEOTIDE SEQUENCE [LARGE SCALE GENOMIC DNA]</scope>
    <source>
        <strain evidence="4">CBMB127</strain>
    </source>
</reference>
<dbReference type="STRING" id="492660.SAMN05192566_0719"/>
<protein>
    <submittedName>
        <fullName evidence="3">Transglutaminase-like domain-containing protein</fullName>
    </submittedName>
</protein>
<dbReference type="InterPro" id="IPR007562">
    <property type="entry name" value="Transglutaminase-like_domain"/>
</dbReference>
<evidence type="ECO:0000313" key="4">
    <source>
        <dbReference type="Proteomes" id="UP000198629"/>
    </source>
</evidence>
<dbReference type="RefSeq" id="WP_091470018.1">
    <property type="nucleotide sequence ID" value="NZ_FNFX01000001.1"/>
</dbReference>
<dbReference type="OrthoDB" id="5401788at2"/>
<evidence type="ECO:0000256" key="1">
    <source>
        <dbReference type="SAM" id="SignalP"/>
    </source>
</evidence>
<keyword evidence="1" id="KW-0732">Signal</keyword>
<dbReference type="Gene3D" id="3.10.620.30">
    <property type="match status" value="1"/>
</dbReference>
<dbReference type="EMBL" id="FNFX01000001">
    <property type="protein sequence ID" value="SDK23003.1"/>
    <property type="molecule type" value="Genomic_DNA"/>
</dbReference>
<feature type="domain" description="Transglutaminase-like" evidence="2">
    <location>
        <begin position="87"/>
        <end position="171"/>
    </location>
</feature>
<proteinExistence type="predicted"/>
<dbReference type="Proteomes" id="UP000198629">
    <property type="component" value="Unassembled WGS sequence"/>
</dbReference>
<feature type="chain" id="PRO_5011649737" evidence="1">
    <location>
        <begin position="18"/>
        <end position="250"/>
    </location>
</feature>